<dbReference type="InterPro" id="IPR014729">
    <property type="entry name" value="Rossmann-like_a/b/a_fold"/>
</dbReference>
<dbReference type="Gene3D" id="3.40.50.620">
    <property type="entry name" value="HUPs"/>
    <property type="match status" value="1"/>
</dbReference>
<evidence type="ECO:0000313" key="4">
    <source>
        <dbReference type="Proteomes" id="UP000766550"/>
    </source>
</evidence>
<comment type="caution">
    <text evidence="3">The sequence shown here is derived from an EMBL/GenBank/DDBJ whole genome shotgun (WGS) entry which is preliminary data.</text>
</comment>
<dbReference type="InterPro" id="IPR006016">
    <property type="entry name" value="UspA"/>
</dbReference>
<dbReference type="PANTHER" id="PTHR46268">
    <property type="entry name" value="STRESS RESPONSE PROTEIN NHAX"/>
    <property type="match status" value="1"/>
</dbReference>
<proteinExistence type="inferred from homology"/>
<feature type="domain" description="UspA" evidence="2">
    <location>
        <begin position="5"/>
        <end position="127"/>
    </location>
</feature>
<evidence type="ECO:0000313" key="3">
    <source>
        <dbReference type="EMBL" id="MBV0925948.1"/>
    </source>
</evidence>
<dbReference type="Pfam" id="PF00582">
    <property type="entry name" value="Usp"/>
    <property type="match status" value="1"/>
</dbReference>
<reference evidence="3 4" key="1">
    <citation type="submission" date="2021-06" db="EMBL/GenBank/DDBJ databases">
        <title>New haloarchaea isolates fom saline soil.</title>
        <authorList>
            <person name="Duran-Viseras A."/>
            <person name="Sanchez-Porro C.S."/>
            <person name="Ventosa A."/>
        </authorList>
    </citation>
    <scope>NUCLEOTIDE SEQUENCE [LARGE SCALE GENOMIC DNA]</scope>
    <source>
        <strain evidence="3 4">JCM 183640</strain>
    </source>
</reference>
<accession>A0A8J8C8D1</accession>
<organism evidence="3 4">
    <name type="scientific">Haloarcula limicola</name>
    <dbReference type="NCBI Taxonomy" id="1429915"/>
    <lineage>
        <taxon>Archaea</taxon>
        <taxon>Methanobacteriati</taxon>
        <taxon>Methanobacteriota</taxon>
        <taxon>Stenosarchaea group</taxon>
        <taxon>Halobacteria</taxon>
        <taxon>Halobacteriales</taxon>
        <taxon>Haloarculaceae</taxon>
        <taxon>Haloarcula</taxon>
    </lineage>
</organism>
<name>A0A8J8C8D1_9EURY</name>
<dbReference type="CDD" id="cd00293">
    <property type="entry name" value="USP-like"/>
    <property type="match status" value="1"/>
</dbReference>
<evidence type="ECO:0000256" key="1">
    <source>
        <dbReference type="ARBA" id="ARBA00008791"/>
    </source>
</evidence>
<dbReference type="Proteomes" id="UP000766550">
    <property type="component" value="Unassembled WGS sequence"/>
</dbReference>
<dbReference type="PANTHER" id="PTHR46268:SF6">
    <property type="entry name" value="UNIVERSAL STRESS PROTEIN UP12"/>
    <property type="match status" value="1"/>
</dbReference>
<dbReference type="SUPFAM" id="SSF52402">
    <property type="entry name" value="Adenine nucleotide alpha hydrolases-like"/>
    <property type="match status" value="1"/>
</dbReference>
<dbReference type="PRINTS" id="PR01438">
    <property type="entry name" value="UNVRSLSTRESS"/>
</dbReference>
<keyword evidence="4" id="KW-1185">Reference proteome</keyword>
<evidence type="ECO:0000259" key="2">
    <source>
        <dbReference type="Pfam" id="PF00582"/>
    </source>
</evidence>
<gene>
    <name evidence="3" type="ORF">KTS45_17230</name>
</gene>
<dbReference type="RefSeq" id="WP_162318839.1">
    <property type="nucleotide sequence ID" value="NZ_JAHQXF010000003.1"/>
</dbReference>
<protein>
    <submittedName>
        <fullName evidence="3">Universal stress protein</fullName>
    </submittedName>
</protein>
<comment type="similarity">
    <text evidence="1">Belongs to the universal stress protein A family.</text>
</comment>
<sequence>MLRELVALDTALPQANAQAAAIEEMVQSGQEMEAYLLHVFDDNPEGASVSQVEAVRETKDRLEELGVEVELLEASGSPQNEILRHAEEYDVDQICVGGRKRSPTGKALFGSVTQAVILGTNLPVLVCGGSTDT</sequence>
<dbReference type="OrthoDB" id="307404at2157"/>
<dbReference type="InterPro" id="IPR006015">
    <property type="entry name" value="Universal_stress_UspA"/>
</dbReference>
<dbReference type="AlphaFoldDB" id="A0A8J8C8D1"/>
<dbReference type="EMBL" id="JAHQXF010000003">
    <property type="protein sequence ID" value="MBV0925948.1"/>
    <property type="molecule type" value="Genomic_DNA"/>
</dbReference>